<dbReference type="Gene3D" id="1.10.10.10">
    <property type="entry name" value="Winged helix-like DNA-binding domain superfamily/Winged helix DNA-binding domain"/>
    <property type="match status" value="1"/>
</dbReference>
<keyword evidence="2" id="KW-1185">Reference proteome</keyword>
<dbReference type="Proteomes" id="UP000215158">
    <property type="component" value="Chromosome 1"/>
</dbReference>
<dbReference type="InterPro" id="IPR036390">
    <property type="entry name" value="WH_DNA-bd_sf"/>
</dbReference>
<evidence type="ECO:0000313" key="1">
    <source>
        <dbReference type="EMBL" id="ASW00032.1"/>
    </source>
</evidence>
<dbReference type="AlphaFoldDB" id="A0A248VNE0"/>
<dbReference type="EMBL" id="CP022989">
    <property type="protein sequence ID" value="ASW00032.1"/>
    <property type="molecule type" value="Genomic_DNA"/>
</dbReference>
<organism evidence="1 2">
    <name type="scientific">Paraburkholderia aromaticivorans</name>
    <dbReference type="NCBI Taxonomy" id="2026199"/>
    <lineage>
        <taxon>Bacteria</taxon>
        <taxon>Pseudomonadati</taxon>
        <taxon>Pseudomonadota</taxon>
        <taxon>Betaproteobacteria</taxon>
        <taxon>Burkholderiales</taxon>
        <taxon>Burkholderiaceae</taxon>
        <taxon>Paraburkholderia</taxon>
    </lineage>
</organism>
<protein>
    <submittedName>
        <fullName evidence="1">Uncharacterized protein</fullName>
    </submittedName>
</protein>
<proteinExistence type="predicted"/>
<accession>A0A248VNE0</accession>
<gene>
    <name evidence="1" type="ORF">CJU94_18890</name>
</gene>
<dbReference type="InterPro" id="IPR036388">
    <property type="entry name" value="WH-like_DNA-bd_sf"/>
</dbReference>
<dbReference type="KEGG" id="parb:CJU94_18890"/>
<reference evidence="1 2" key="1">
    <citation type="submission" date="2017-08" db="EMBL/GenBank/DDBJ databases">
        <title>Identification and genetic characteristics of simultaneous BTEX- and naphthalene-degrading Paraburkholderia sp. BN5 isolated from petroleum-contaminated soil.</title>
        <authorList>
            <person name="Lee Y."/>
            <person name="Jeon C.O."/>
        </authorList>
    </citation>
    <scope>NUCLEOTIDE SEQUENCE [LARGE SCALE GENOMIC DNA]</scope>
    <source>
        <strain evidence="1 2">BN5</strain>
    </source>
</reference>
<sequence>MRRKGRSKKLEGKMKRDDTLAKAILKALEDSDREYLTANKLRDTLSGGDETKHDAITHHVRILDDRGLVEVFDHGKVRLTWDGHDALEPKSTFFG</sequence>
<evidence type="ECO:0000313" key="2">
    <source>
        <dbReference type="Proteomes" id="UP000215158"/>
    </source>
</evidence>
<name>A0A248VNE0_9BURK</name>
<dbReference type="SUPFAM" id="SSF46785">
    <property type="entry name" value="Winged helix' DNA-binding domain"/>
    <property type="match status" value="1"/>
</dbReference>